<evidence type="ECO:0000256" key="3">
    <source>
        <dbReference type="ARBA" id="ARBA00023295"/>
    </source>
</evidence>
<comment type="function">
    <text evidence="4">Invertase that cleaves sucrose into glucose and fructose.</text>
</comment>
<dbReference type="EC" id="3.2.1.26" evidence="4"/>
<dbReference type="PANTHER" id="PTHR31916:SF48">
    <property type="entry name" value="ALKALINE_NEUTRAL INVERTASE CINV1"/>
    <property type="match status" value="1"/>
</dbReference>
<sequence length="290" mass="32372">MEPLGLRAVGSHCSLSEMDDLDLTRALDKPRLKIERKRSFDERSMSELSAGYGRHDGVHDSPRGRSVLDTPLSSARNCFEPHPMMAEAWEALRRSMVFFRGHPVGTLAAVDNTTDEVLNYDQVFVRDFVPSALAFLMNGESDIVKHFLLKTLQLQDSEKRVDRFKFGKGVMPASFKGSGGLFFSVLTKSTGDLTLSETPECQKGIKLILSLCLAEVFDTFPTLLCADGCSMIDRRMGVYGYPIEIQALFYMALRCALSMLKPDGDGRECIEQITKRLHALSFPYAQLLLA</sequence>
<keyword evidence="1 4" id="KW-0378">Hydrolase</keyword>
<keyword evidence="2 4" id="KW-0119">Carbohydrate metabolism</keyword>
<comment type="caution">
    <text evidence="5">The sequence shown here is derived from an EMBL/GenBank/DDBJ whole genome shotgun (WGS) entry which is preliminary data.</text>
</comment>
<dbReference type="GO" id="GO:0033926">
    <property type="term" value="F:endo-alpha-N-acetylgalactosaminidase activity"/>
    <property type="evidence" value="ECO:0007669"/>
    <property type="project" value="UniProtKB-UniRule"/>
</dbReference>
<dbReference type="Proteomes" id="UP000712600">
    <property type="component" value="Unassembled WGS sequence"/>
</dbReference>
<dbReference type="EMBL" id="QGKX02000095">
    <property type="protein sequence ID" value="KAF3573193.1"/>
    <property type="molecule type" value="Genomic_DNA"/>
</dbReference>
<gene>
    <name evidence="5" type="ORF">F2Q69_00059010</name>
</gene>
<evidence type="ECO:0000313" key="6">
    <source>
        <dbReference type="Proteomes" id="UP000712600"/>
    </source>
</evidence>
<organism evidence="5 6">
    <name type="scientific">Brassica cretica</name>
    <name type="common">Mustard</name>
    <dbReference type="NCBI Taxonomy" id="69181"/>
    <lineage>
        <taxon>Eukaryota</taxon>
        <taxon>Viridiplantae</taxon>
        <taxon>Streptophyta</taxon>
        <taxon>Embryophyta</taxon>
        <taxon>Tracheophyta</taxon>
        <taxon>Spermatophyta</taxon>
        <taxon>Magnoliopsida</taxon>
        <taxon>eudicotyledons</taxon>
        <taxon>Gunneridae</taxon>
        <taxon>Pentapetalae</taxon>
        <taxon>rosids</taxon>
        <taxon>malvids</taxon>
        <taxon>Brassicales</taxon>
        <taxon>Brassicaceae</taxon>
        <taxon>Brassiceae</taxon>
        <taxon>Brassica</taxon>
    </lineage>
</organism>
<accession>A0A8S9RJT9</accession>
<reference evidence="5" key="1">
    <citation type="submission" date="2019-12" db="EMBL/GenBank/DDBJ databases">
        <title>Genome sequencing and annotation of Brassica cretica.</title>
        <authorList>
            <person name="Studholme D.J."/>
            <person name="Sarris P."/>
        </authorList>
    </citation>
    <scope>NUCLEOTIDE SEQUENCE</scope>
    <source>
        <strain evidence="5">PFS-109/04</strain>
        <tissue evidence="5">Leaf</tissue>
    </source>
</reference>
<evidence type="ECO:0000256" key="4">
    <source>
        <dbReference type="RuleBase" id="RU367047"/>
    </source>
</evidence>
<evidence type="ECO:0000256" key="1">
    <source>
        <dbReference type="ARBA" id="ARBA00022801"/>
    </source>
</evidence>
<dbReference type="SUPFAM" id="SSF48208">
    <property type="entry name" value="Six-hairpin glycosidases"/>
    <property type="match status" value="1"/>
</dbReference>
<evidence type="ECO:0000256" key="2">
    <source>
        <dbReference type="ARBA" id="ARBA00023277"/>
    </source>
</evidence>
<comment type="similarity">
    <text evidence="4">Belongs to the glycosyl hydrolase 100 family.</text>
</comment>
<protein>
    <recommendedName>
        <fullName evidence="4">Alkaline/neutral invertase</fullName>
        <ecNumber evidence="4">3.2.1.26</ecNumber>
    </recommendedName>
</protein>
<dbReference type="InterPro" id="IPR008928">
    <property type="entry name" value="6-hairpin_glycosidase_sf"/>
</dbReference>
<dbReference type="GO" id="GO:0005987">
    <property type="term" value="P:sucrose catabolic process"/>
    <property type="evidence" value="ECO:0007669"/>
    <property type="project" value="TreeGrafter"/>
</dbReference>
<dbReference type="InterPro" id="IPR024746">
    <property type="entry name" value="Glyco_hydro_100"/>
</dbReference>
<comment type="catalytic activity">
    <reaction evidence="4">
        <text>Hydrolysis of terminal non-reducing beta-D-fructofuranoside residues in beta-D-fructofuranosides.</text>
        <dbReference type="EC" id="3.2.1.26"/>
    </reaction>
</comment>
<name>A0A8S9RJT9_BRACR</name>
<dbReference type="PANTHER" id="PTHR31916">
    <property type="match status" value="1"/>
</dbReference>
<dbReference type="AlphaFoldDB" id="A0A8S9RJT9"/>
<dbReference type="GO" id="GO:0004575">
    <property type="term" value="F:sucrose alpha-glucosidase activity"/>
    <property type="evidence" value="ECO:0007669"/>
    <property type="project" value="TreeGrafter"/>
</dbReference>
<keyword evidence="3 4" id="KW-0326">Glycosidase</keyword>
<evidence type="ECO:0000313" key="5">
    <source>
        <dbReference type="EMBL" id="KAF3573193.1"/>
    </source>
</evidence>
<dbReference type="Pfam" id="PF12899">
    <property type="entry name" value="Glyco_hydro_100"/>
    <property type="match status" value="2"/>
</dbReference>
<proteinExistence type="inferred from homology"/>